<evidence type="ECO:0000313" key="1">
    <source>
        <dbReference type="EMBL" id="OLL21803.1"/>
    </source>
</evidence>
<name>A0A1U7LGT0_NEOID</name>
<reference evidence="1 2" key="1">
    <citation type="submission" date="2016-04" db="EMBL/GenBank/DDBJ databases">
        <title>Evolutionary innovation and constraint leading to complex multicellularity in the Ascomycota.</title>
        <authorList>
            <person name="Cisse O."/>
            <person name="Nguyen A."/>
            <person name="Hewitt D.A."/>
            <person name="Jedd G."/>
            <person name="Stajich J.E."/>
        </authorList>
    </citation>
    <scope>NUCLEOTIDE SEQUENCE [LARGE SCALE GENOMIC DNA]</scope>
    <source>
        <strain evidence="1 2">DAH-3</strain>
    </source>
</reference>
<sequence>MPTYMEAIETKIDLFYSCIMSGRAEEAKDYVTSNFVLEEALELPYSQSKYNGLTEVSNFFKELNTLIEIMGTPEIKISVPSASLAFAVISFPVKVRKTGVEFKFEAIEMLSIVDGRIAYVKPHYFRQKPFLDVIQNSVST</sequence>
<gene>
    <name evidence="1" type="ORF">NEOLI_001020</name>
</gene>
<proteinExistence type="predicted"/>
<dbReference type="AlphaFoldDB" id="A0A1U7LGT0"/>
<dbReference type="Proteomes" id="UP000186594">
    <property type="component" value="Unassembled WGS sequence"/>
</dbReference>
<evidence type="ECO:0008006" key="3">
    <source>
        <dbReference type="Google" id="ProtNLM"/>
    </source>
</evidence>
<dbReference type="EMBL" id="LXFE01004239">
    <property type="protein sequence ID" value="OLL21803.1"/>
    <property type="molecule type" value="Genomic_DNA"/>
</dbReference>
<dbReference type="SUPFAM" id="SSF54427">
    <property type="entry name" value="NTF2-like"/>
    <property type="match status" value="1"/>
</dbReference>
<comment type="caution">
    <text evidence="1">The sequence shown here is derived from an EMBL/GenBank/DDBJ whole genome shotgun (WGS) entry which is preliminary data.</text>
</comment>
<dbReference type="InterPro" id="IPR032710">
    <property type="entry name" value="NTF2-like_dom_sf"/>
</dbReference>
<protein>
    <recommendedName>
        <fullName evidence="3">SnoaL-like domain-containing protein</fullName>
    </recommendedName>
</protein>
<accession>A0A1U7LGT0</accession>
<dbReference type="Gene3D" id="3.10.450.50">
    <property type="match status" value="1"/>
</dbReference>
<organism evidence="1 2">
    <name type="scientific">Neolecta irregularis (strain DAH-3)</name>
    <dbReference type="NCBI Taxonomy" id="1198029"/>
    <lineage>
        <taxon>Eukaryota</taxon>
        <taxon>Fungi</taxon>
        <taxon>Dikarya</taxon>
        <taxon>Ascomycota</taxon>
        <taxon>Taphrinomycotina</taxon>
        <taxon>Neolectales</taxon>
        <taxon>Neolectaceae</taxon>
        <taxon>Neolecta</taxon>
    </lineage>
</organism>
<evidence type="ECO:0000313" key="2">
    <source>
        <dbReference type="Proteomes" id="UP000186594"/>
    </source>
</evidence>
<keyword evidence="2" id="KW-1185">Reference proteome</keyword>